<dbReference type="KEGG" id="ntd:EGO55_13900"/>
<accession>U2ZR97</accession>
<dbReference type="GO" id="GO:0006567">
    <property type="term" value="P:L-threonine catabolic process"/>
    <property type="evidence" value="ECO:0007669"/>
    <property type="project" value="TreeGrafter"/>
</dbReference>
<reference evidence="3 4" key="1">
    <citation type="submission" date="2013-09" db="EMBL/GenBank/DDBJ databases">
        <title>Whole genome shotgun sequence of Novosphingobium tardaugens NBRC 16725.</title>
        <authorList>
            <person name="Isaki S."/>
            <person name="Hosoyama A."/>
            <person name="Tsuchikane K."/>
            <person name="Katsumata H."/>
            <person name="Ando Y."/>
            <person name="Yamazaki S."/>
            <person name="Fujita N."/>
        </authorList>
    </citation>
    <scope>NUCLEOTIDE SEQUENCE [LARGE SCALE GENOMIC DNA]</scope>
    <source>
        <strain evidence="3 4">NBRC 16725</strain>
    </source>
</reference>
<organism evidence="3 4">
    <name type="scientific">Caenibius tardaugens NBRC 16725</name>
    <dbReference type="NCBI Taxonomy" id="1219035"/>
    <lineage>
        <taxon>Bacteria</taxon>
        <taxon>Pseudomonadati</taxon>
        <taxon>Pseudomonadota</taxon>
        <taxon>Alphaproteobacteria</taxon>
        <taxon>Sphingomonadales</taxon>
        <taxon>Erythrobacteraceae</taxon>
        <taxon>Caenibius</taxon>
    </lineage>
</organism>
<dbReference type="InterPro" id="IPR001509">
    <property type="entry name" value="Epimerase_deHydtase"/>
</dbReference>
<keyword evidence="4" id="KW-1185">Reference proteome</keyword>
<dbReference type="InterPro" id="IPR051225">
    <property type="entry name" value="NAD(P)_epim/dehydratase"/>
</dbReference>
<dbReference type="PANTHER" id="PTHR42687:SF1">
    <property type="entry name" value="L-THREONINE 3-DEHYDROGENASE, MITOCHONDRIAL"/>
    <property type="match status" value="1"/>
</dbReference>
<sequence length="474" mass="52637">MDKKVIFLTGATGNMGGATLHELMQRTDRFHVRALVRPEEKGHPILRRYAGNPAFEVIWGDLTVYGDVLKGVTGADQVLHIGGMVSPFADRYPELTMQVNVGGARNIVDAIRAQAEPDRIALVYIGTVAQTGDRNAPIHWGRTGDPIKISAFDHYAVSKTMAEAIVAESGLARWVSLRQTGMLHTNMWKIHDPIVFHNPWNGVFEWITVGDSGRLAANLCEDTVPDAVWRGFYNIGGGERMRTTTHEFAAGAARALGAKDFRDMQLPHWSATRNFHGQWYSDSDRLEALVPYRRETLDDFFTALSRSVPFYVKLGARFAGKAGRQRMQKLAEGPGGTLNWIASNDEAHIRPFFGSRAAWEALPRTWDAFPLEQPSRDPSYLDHGYDTAQHEDHWTRADLGAAAAFRGAQILSDGEIAAGEQAHWRCGAGHEFAMTPRLMLRGGHWCPTCMVDPSTYDAAAKANPFFAQVWQNGH</sequence>
<dbReference type="SUPFAM" id="SSF51735">
    <property type="entry name" value="NAD(P)-binding Rossmann-fold domains"/>
    <property type="match status" value="1"/>
</dbReference>
<comment type="caution">
    <text evidence="3">The sequence shown here is derived from an EMBL/GenBank/DDBJ whole genome shotgun (WGS) entry which is preliminary data.</text>
</comment>
<evidence type="ECO:0000313" key="4">
    <source>
        <dbReference type="Proteomes" id="UP000016568"/>
    </source>
</evidence>
<dbReference type="Proteomes" id="UP000016568">
    <property type="component" value="Unassembled WGS sequence"/>
</dbReference>
<dbReference type="AlphaFoldDB" id="U2ZR97"/>
<dbReference type="PANTHER" id="PTHR42687">
    <property type="entry name" value="L-THREONINE 3-DEHYDROGENASE"/>
    <property type="match status" value="1"/>
</dbReference>
<evidence type="ECO:0000256" key="1">
    <source>
        <dbReference type="ARBA" id="ARBA00007637"/>
    </source>
</evidence>
<dbReference type="InterPro" id="IPR036291">
    <property type="entry name" value="NAD(P)-bd_dom_sf"/>
</dbReference>
<comment type="similarity">
    <text evidence="1">Belongs to the NAD(P)-dependent epimerase/dehydratase family.</text>
</comment>
<dbReference type="OrthoDB" id="9772736at2"/>
<dbReference type="eggNOG" id="COG0702">
    <property type="taxonomic scope" value="Bacteria"/>
</dbReference>
<dbReference type="Gene3D" id="3.40.50.720">
    <property type="entry name" value="NAD(P)-binding Rossmann-like Domain"/>
    <property type="match status" value="1"/>
</dbReference>
<feature type="domain" description="NAD-dependent epimerase/dehydratase" evidence="2">
    <location>
        <begin position="6"/>
        <end position="168"/>
    </location>
</feature>
<evidence type="ECO:0000313" key="3">
    <source>
        <dbReference type="EMBL" id="GAD47874.1"/>
    </source>
</evidence>
<evidence type="ECO:0000259" key="2">
    <source>
        <dbReference type="Pfam" id="PF01370"/>
    </source>
</evidence>
<dbReference type="RefSeq" id="WP_021688781.1">
    <property type="nucleotide sequence ID" value="NZ_BASZ01000001.1"/>
</dbReference>
<gene>
    <name evidence="3" type="ORF">NT2_01_06480</name>
</gene>
<proteinExistence type="inferred from homology"/>
<dbReference type="Pfam" id="PF01370">
    <property type="entry name" value="Epimerase"/>
    <property type="match status" value="1"/>
</dbReference>
<dbReference type="EMBL" id="BASZ01000001">
    <property type="protein sequence ID" value="GAD47874.1"/>
    <property type="molecule type" value="Genomic_DNA"/>
</dbReference>
<dbReference type="GO" id="GO:0008743">
    <property type="term" value="F:L-threonine 3-dehydrogenase activity"/>
    <property type="evidence" value="ECO:0007669"/>
    <property type="project" value="TreeGrafter"/>
</dbReference>
<name>U2ZR97_9SPHN</name>
<protein>
    <recommendedName>
        <fullName evidence="2">NAD-dependent epimerase/dehydratase domain-containing protein</fullName>
    </recommendedName>
</protein>